<keyword evidence="2" id="KW-0689">Ribosomal protein</keyword>
<organism evidence="2 3">
    <name type="scientific">Roseibium marinum</name>
    <dbReference type="NCBI Taxonomy" id="281252"/>
    <lineage>
        <taxon>Bacteria</taxon>
        <taxon>Pseudomonadati</taxon>
        <taxon>Pseudomonadota</taxon>
        <taxon>Alphaproteobacteria</taxon>
        <taxon>Hyphomicrobiales</taxon>
        <taxon>Stappiaceae</taxon>
        <taxon>Roseibium</taxon>
    </lineage>
</organism>
<dbReference type="AlphaFoldDB" id="A0A2S3UNJ3"/>
<dbReference type="PANTHER" id="PTHR37809">
    <property type="entry name" value="RIBOSOMAL PROTEIN S12 METHYLTHIOTRANSFERASE ACCESSORY FACTOR YCAO"/>
    <property type="match status" value="1"/>
</dbReference>
<gene>
    <name evidence="2" type="ORF">CLV41_10960</name>
</gene>
<dbReference type="GO" id="GO:0005840">
    <property type="term" value="C:ribosome"/>
    <property type="evidence" value="ECO:0007669"/>
    <property type="project" value="UniProtKB-KW"/>
</dbReference>
<feature type="domain" description="YcaO" evidence="1">
    <location>
        <begin position="1"/>
        <end position="324"/>
    </location>
</feature>
<keyword evidence="3" id="KW-1185">Reference proteome</keyword>
<sequence length="324" mass="35359">MLGLSSAQERQLARGGVTEGKSAHESAPDWLEMSDRRVEISRLGGPVCDPASAQFPSIGVLFDELEWAAGGRMSLASSSGCAVWSDLKGARERALLELVERDAVAQAWYNRLGITVFDDGCLSEILPGSLSAFLSGRHRHWSLCAVDTDLDAFVVMAVSHDVDGRRAAFGSSAGWDLASACESAIQEMLQSEYSLELMEKAYAAAAEPNRVSATLPRQLVFAREKSIFEEIPLKDACATAPEGLGKSFTYEGLLQGCLEKGFEIWEFDATRSDLNIPCIKLLSPDLCSWEPRFGKRRLFEGVVKRGLRAIPATEAEFAARPFPF</sequence>
<reference evidence="2 3" key="1">
    <citation type="submission" date="2018-01" db="EMBL/GenBank/DDBJ databases">
        <title>Genomic Encyclopedia of Archaeal and Bacterial Type Strains, Phase II (KMG-II): from individual species to whole genera.</title>
        <authorList>
            <person name="Goeker M."/>
        </authorList>
    </citation>
    <scope>NUCLEOTIDE SEQUENCE [LARGE SCALE GENOMIC DNA]</scope>
    <source>
        <strain evidence="2 3">DSM 17023</strain>
    </source>
</reference>
<proteinExistence type="predicted"/>
<evidence type="ECO:0000313" key="2">
    <source>
        <dbReference type="EMBL" id="POF29287.1"/>
    </source>
</evidence>
<dbReference type="EMBL" id="PPCN01000009">
    <property type="protein sequence ID" value="POF29287.1"/>
    <property type="molecule type" value="Genomic_DNA"/>
</dbReference>
<keyword evidence="2" id="KW-0808">Transferase</keyword>
<dbReference type="GO" id="GO:0016740">
    <property type="term" value="F:transferase activity"/>
    <property type="evidence" value="ECO:0007669"/>
    <property type="project" value="UniProtKB-KW"/>
</dbReference>
<dbReference type="InterPro" id="IPR003776">
    <property type="entry name" value="YcaO-like_dom"/>
</dbReference>
<name>A0A2S3UNJ3_9HYPH</name>
<evidence type="ECO:0000313" key="3">
    <source>
        <dbReference type="Proteomes" id="UP000236959"/>
    </source>
</evidence>
<dbReference type="Proteomes" id="UP000236959">
    <property type="component" value="Unassembled WGS sequence"/>
</dbReference>
<dbReference type="PROSITE" id="PS51664">
    <property type="entry name" value="YCAO"/>
    <property type="match status" value="1"/>
</dbReference>
<dbReference type="PANTHER" id="PTHR37809:SF1">
    <property type="entry name" value="RIBOSOMAL PROTEIN S12 METHYLTHIOTRANSFERASE ACCESSORY FACTOR YCAO"/>
    <property type="match status" value="1"/>
</dbReference>
<evidence type="ECO:0000259" key="1">
    <source>
        <dbReference type="PROSITE" id="PS51664"/>
    </source>
</evidence>
<keyword evidence="2" id="KW-0687">Ribonucleoprotein</keyword>
<protein>
    <submittedName>
        <fullName evidence="2">Ribosomal protein S12 methylthiotransferase accessory factor</fullName>
    </submittedName>
</protein>
<dbReference type="Gene3D" id="3.30.1330.230">
    <property type="match status" value="1"/>
</dbReference>
<comment type="caution">
    <text evidence="2">The sequence shown here is derived from an EMBL/GenBank/DDBJ whole genome shotgun (WGS) entry which is preliminary data.</text>
</comment>
<accession>A0A2S3UNJ3</accession>
<dbReference type="Pfam" id="PF02624">
    <property type="entry name" value="YcaO"/>
    <property type="match status" value="1"/>
</dbReference>